<dbReference type="GO" id="GO:0005524">
    <property type="term" value="F:ATP binding"/>
    <property type="evidence" value="ECO:0007669"/>
    <property type="project" value="InterPro"/>
</dbReference>
<dbReference type="GeneID" id="18919930"/>
<dbReference type="STRING" id="650164.K5VER0"/>
<dbReference type="InterPro" id="IPR011009">
    <property type="entry name" value="Kinase-like_dom_sf"/>
</dbReference>
<proteinExistence type="predicted"/>
<gene>
    <name evidence="2" type="ORF">PHACADRAFT_49593</name>
</gene>
<evidence type="ECO:0000313" key="2">
    <source>
        <dbReference type="EMBL" id="EKM49658.1"/>
    </source>
</evidence>
<sequence length="207" mass="23153">REIALVRGISHRHVCQIIGVDRESFAGLTCVVLPWMSYGNVLQYIAKVGWFAQDAIRLIYQVASGLGYLHGKSLVHGDLHVGNILVDAARDIRLADFGLANFSDSSVSCSSAQPGATRCMAPEIFDPARFKLSRAQHTPASDMYSFGQVSWQIYTGKMPFPDMNNNYQAMLAILDGKSQQRSLSDRDIPNTLWDVMQACWRFEPPRR</sequence>
<dbReference type="InterPro" id="IPR001245">
    <property type="entry name" value="Ser-Thr/Tyr_kinase_cat_dom"/>
</dbReference>
<dbReference type="OrthoDB" id="2804215at2759"/>
<dbReference type="PROSITE" id="PS50011">
    <property type="entry name" value="PROTEIN_KINASE_DOM"/>
    <property type="match status" value="1"/>
</dbReference>
<dbReference type="InParanoid" id="K5VER0"/>
<dbReference type="EMBL" id="JH930480">
    <property type="protein sequence ID" value="EKM49658.1"/>
    <property type="molecule type" value="Genomic_DNA"/>
</dbReference>
<dbReference type="Proteomes" id="UP000008370">
    <property type="component" value="Unassembled WGS sequence"/>
</dbReference>
<dbReference type="GO" id="GO:0004674">
    <property type="term" value="F:protein serine/threonine kinase activity"/>
    <property type="evidence" value="ECO:0007669"/>
    <property type="project" value="TreeGrafter"/>
</dbReference>
<dbReference type="RefSeq" id="XP_007401658.1">
    <property type="nucleotide sequence ID" value="XM_007401596.1"/>
</dbReference>
<dbReference type="SUPFAM" id="SSF56112">
    <property type="entry name" value="Protein kinase-like (PK-like)"/>
    <property type="match status" value="1"/>
</dbReference>
<evidence type="ECO:0000259" key="1">
    <source>
        <dbReference type="PROSITE" id="PS50011"/>
    </source>
</evidence>
<dbReference type="AlphaFoldDB" id="K5VER0"/>
<dbReference type="KEGG" id="pco:PHACADRAFT_49593"/>
<keyword evidence="3" id="KW-1185">Reference proteome</keyword>
<organism evidence="2 3">
    <name type="scientific">Phanerochaete carnosa (strain HHB-10118-sp)</name>
    <name type="common">White-rot fungus</name>
    <name type="synonym">Peniophora carnosa</name>
    <dbReference type="NCBI Taxonomy" id="650164"/>
    <lineage>
        <taxon>Eukaryota</taxon>
        <taxon>Fungi</taxon>
        <taxon>Dikarya</taxon>
        <taxon>Basidiomycota</taxon>
        <taxon>Agaricomycotina</taxon>
        <taxon>Agaricomycetes</taxon>
        <taxon>Polyporales</taxon>
        <taxon>Phanerochaetaceae</taxon>
        <taxon>Phanerochaete</taxon>
    </lineage>
</organism>
<dbReference type="Gene3D" id="1.10.510.10">
    <property type="entry name" value="Transferase(Phosphotransferase) domain 1"/>
    <property type="match status" value="1"/>
</dbReference>
<feature type="non-terminal residue" evidence="2">
    <location>
        <position position="1"/>
    </location>
</feature>
<dbReference type="InterPro" id="IPR051681">
    <property type="entry name" value="Ser/Thr_Kinases-Pseudokinases"/>
</dbReference>
<feature type="domain" description="Protein kinase" evidence="1">
    <location>
        <begin position="1"/>
        <end position="207"/>
    </location>
</feature>
<protein>
    <recommendedName>
        <fullName evidence="1">Protein kinase domain-containing protein</fullName>
    </recommendedName>
</protein>
<dbReference type="PRINTS" id="PR00109">
    <property type="entry name" value="TYRKINASE"/>
</dbReference>
<dbReference type="InterPro" id="IPR000719">
    <property type="entry name" value="Prot_kinase_dom"/>
</dbReference>
<dbReference type="PANTHER" id="PTHR44329">
    <property type="entry name" value="SERINE/THREONINE-PROTEIN KINASE TNNI3K-RELATED"/>
    <property type="match status" value="1"/>
</dbReference>
<evidence type="ECO:0000313" key="3">
    <source>
        <dbReference type="Proteomes" id="UP000008370"/>
    </source>
</evidence>
<name>K5VER0_PHACS</name>
<reference evidence="2 3" key="1">
    <citation type="journal article" date="2012" name="BMC Genomics">
        <title>Comparative genomics of the white-rot fungi, Phanerochaete carnosa and P. chrysosporium, to elucidate the genetic basis of the distinct wood types they colonize.</title>
        <authorList>
            <person name="Suzuki H."/>
            <person name="MacDonald J."/>
            <person name="Syed K."/>
            <person name="Salamov A."/>
            <person name="Hori C."/>
            <person name="Aerts A."/>
            <person name="Henrissat B."/>
            <person name="Wiebenga A."/>
            <person name="vanKuyk P.A."/>
            <person name="Barry K."/>
            <person name="Lindquist E."/>
            <person name="LaButti K."/>
            <person name="Lapidus A."/>
            <person name="Lucas S."/>
            <person name="Coutinho P."/>
            <person name="Gong Y."/>
            <person name="Samejima M."/>
            <person name="Mahadevan R."/>
            <person name="Abou-Zaid M."/>
            <person name="de Vries R.P."/>
            <person name="Igarashi K."/>
            <person name="Yadav J.S."/>
            <person name="Grigoriev I.V."/>
            <person name="Master E.R."/>
        </authorList>
    </citation>
    <scope>NUCLEOTIDE SEQUENCE [LARGE SCALE GENOMIC DNA]</scope>
    <source>
        <strain evidence="2 3">HHB-10118-sp</strain>
    </source>
</reference>
<feature type="non-terminal residue" evidence="2">
    <location>
        <position position="207"/>
    </location>
</feature>
<dbReference type="Pfam" id="PF07714">
    <property type="entry name" value="PK_Tyr_Ser-Thr"/>
    <property type="match status" value="1"/>
</dbReference>
<accession>K5VER0</accession>
<dbReference type="HOGENOM" id="CLU_000288_7_18_1"/>